<dbReference type="InterPro" id="IPR036291">
    <property type="entry name" value="NAD(P)-bd_dom_sf"/>
</dbReference>
<gene>
    <name evidence="1" type="ORF">BJI69_06350</name>
</gene>
<dbReference type="SUPFAM" id="SSF51735">
    <property type="entry name" value="NAD(P)-binding Rossmann-fold domains"/>
    <property type="match status" value="1"/>
</dbReference>
<dbReference type="OrthoDB" id="9801056at2"/>
<dbReference type="Gene3D" id="3.40.50.720">
    <property type="entry name" value="NAD(P)-binding Rossmann-like Domain"/>
    <property type="match status" value="1"/>
</dbReference>
<name>A0A0G9HM37_9GAMM</name>
<dbReference type="Proteomes" id="UP000182987">
    <property type="component" value="Chromosome"/>
</dbReference>
<dbReference type="PATRIC" id="fig|1440763.5.peg.36"/>
<dbReference type="InterPro" id="IPR050177">
    <property type="entry name" value="Lipid_A_modif_metabolic_enz"/>
</dbReference>
<dbReference type="KEGG" id="lrz:BJI69_06350"/>
<dbReference type="EMBL" id="CP017480">
    <property type="protein sequence ID" value="APG03566.1"/>
    <property type="molecule type" value="Genomic_DNA"/>
</dbReference>
<dbReference type="STRING" id="1440763.BJI69_06350"/>
<accession>A0A0G9HM37</accession>
<protein>
    <submittedName>
        <fullName evidence="1">NAD-dependent epimerase</fullName>
    </submittedName>
</protein>
<keyword evidence="2" id="KW-1185">Reference proteome</keyword>
<dbReference type="PANTHER" id="PTHR43245">
    <property type="entry name" value="BIFUNCTIONAL POLYMYXIN RESISTANCE PROTEIN ARNA"/>
    <property type="match status" value="1"/>
</dbReference>
<proteinExistence type="predicted"/>
<organism evidence="1 2">
    <name type="scientific">Luteibacter rhizovicinus DSM 16549</name>
    <dbReference type="NCBI Taxonomy" id="1440763"/>
    <lineage>
        <taxon>Bacteria</taxon>
        <taxon>Pseudomonadati</taxon>
        <taxon>Pseudomonadota</taxon>
        <taxon>Gammaproteobacteria</taxon>
        <taxon>Lysobacterales</taxon>
        <taxon>Rhodanobacteraceae</taxon>
        <taxon>Luteibacter</taxon>
    </lineage>
</organism>
<evidence type="ECO:0000313" key="2">
    <source>
        <dbReference type="Proteomes" id="UP000182987"/>
    </source>
</evidence>
<dbReference type="PANTHER" id="PTHR43245:SF54">
    <property type="entry name" value="BLL0593 PROTEIN"/>
    <property type="match status" value="1"/>
</dbReference>
<dbReference type="InterPro" id="IPR001509">
    <property type="entry name" value="Epimerase_deHydtase"/>
</dbReference>
<reference evidence="2" key="1">
    <citation type="submission" date="2016-09" db="EMBL/GenBank/DDBJ databases">
        <authorList>
            <person name="Lysoe E."/>
        </authorList>
    </citation>
    <scope>NUCLEOTIDE SEQUENCE [LARGE SCALE GENOMIC DNA]</scope>
    <source>
        <strain evidence="2">LJ96T</strain>
    </source>
</reference>
<sequence length="328" mass="35625">MSVLVTGSAGHLGEAIVRRLRAEGREVRGIDIKASAFTDQVGSITDEAFVRDAMSGATSVIHSATLHKPHVATHSKREFVDTNVAGTVALLEAAVAHGVKAFVFTSTTSAFGAALSPRPDEPAAWIDEDVMPIPKNIYGATKIAAEGMGELVARKDGLPVIVLRTSRFFPEDDDNAGVRAEFDTSNMQANELLYRRADIDDIVEAHLLAVTRAPDIRFGRYIVSATPPFTRNDVAALRTDAAAVVRRLFPDVDALYGARGWKLLPSLDRVYDSGRASRALGWTPRRDFAFVLDCLRRGEDFRSEMARAIGVKGYHDAVFDEGPYPVVG</sequence>
<dbReference type="AlphaFoldDB" id="A0A0G9HM37"/>
<dbReference type="RefSeq" id="WP_046965722.1">
    <property type="nucleotide sequence ID" value="NZ_CP017480.1"/>
</dbReference>
<dbReference type="Pfam" id="PF01370">
    <property type="entry name" value="Epimerase"/>
    <property type="match status" value="1"/>
</dbReference>
<evidence type="ECO:0000313" key="1">
    <source>
        <dbReference type="EMBL" id="APG03566.1"/>
    </source>
</evidence>